<gene>
    <name evidence="1" type="ORF">IV203_032406</name>
</gene>
<organism evidence="1 2">
    <name type="scientific">Nitzschia inconspicua</name>
    <dbReference type="NCBI Taxonomy" id="303405"/>
    <lineage>
        <taxon>Eukaryota</taxon>
        <taxon>Sar</taxon>
        <taxon>Stramenopiles</taxon>
        <taxon>Ochrophyta</taxon>
        <taxon>Bacillariophyta</taxon>
        <taxon>Bacillariophyceae</taxon>
        <taxon>Bacillariophycidae</taxon>
        <taxon>Bacillariales</taxon>
        <taxon>Bacillariaceae</taxon>
        <taxon>Nitzschia</taxon>
    </lineage>
</organism>
<accession>A0A9K3PEZ3</accession>
<sequence length="81" mass="8192">MDKGKAAVAPVHKAHLRVVDDLATEGRMGGGSNGRQVGLAKLLEGLVAGIQVGKSAIATVVGEELGKGEGGEGQWCRGDAR</sequence>
<dbReference type="Proteomes" id="UP000693970">
    <property type="component" value="Unassembled WGS sequence"/>
</dbReference>
<reference evidence="1" key="1">
    <citation type="journal article" date="2021" name="Sci. Rep.">
        <title>Diploid genomic architecture of Nitzschia inconspicua, an elite biomass production diatom.</title>
        <authorList>
            <person name="Oliver A."/>
            <person name="Podell S."/>
            <person name="Pinowska A."/>
            <person name="Traller J.C."/>
            <person name="Smith S.R."/>
            <person name="McClure R."/>
            <person name="Beliaev A."/>
            <person name="Bohutskyi P."/>
            <person name="Hill E.A."/>
            <person name="Rabines A."/>
            <person name="Zheng H."/>
            <person name="Allen L.Z."/>
            <person name="Kuo A."/>
            <person name="Grigoriev I.V."/>
            <person name="Allen A.E."/>
            <person name="Hazlebeck D."/>
            <person name="Allen E.E."/>
        </authorList>
    </citation>
    <scope>NUCLEOTIDE SEQUENCE</scope>
    <source>
        <strain evidence="1">Hildebrandi</strain>
    </source>
</reference>
<comment type="caution">
    <text evidence="1">The sequence shown here is derived from an EMBL/GenBank/DDBJ whole genome shotgun (WGS) entry which is preliminary data.</text>
</comment>
<reference evidence="1" key="2">
    <citation type="submission" date="2021-04" db="EMBL/GenBank/DDBJ databases">
        <authorList>
            <person name="Podell S."/>
        </authorList>
    </citation>
    <scope>NUCLEOTIDE SEQUENCE</scope>
    <source>
        <strain evidence="1">Hildebrandi</strain>
    </source>
</reference>
<protein>
    <submittedName>
        <fullName evidence="1">Uncharacterized protein</fullName>
    </submittedName>
</protein>
<name>A0A9K3PEZ3_9STRA</name>
<proteinExistence type="predicted"/>
<dbReference type="AlphaFoldDB" id="A0A9K3PEZ3"/>
<dbReference type="EMBL" id="JAGRRH010000022">
    <property type="protein sequence ID" value="KAG7344875.1"/>
    <property type="molecule type" value="Genomic_DNA"/>
</dbReference>
<keyword evidence="2" id="KW-1185">Reference proteome</keyword>
<evidence type="ECO:0000313" key="2">
    <source>
        <dbReference type="Proteomes" id="UP000693970"/>
    </source>
</evidence>
<evidence type="ECO:0000313" key="1">
    <source>
        <dbReference type="EMBL" id="KAG7344875.1"/>
    </source>
</evidence>